<gene>
    <name evidence="3" type="ORF">CVT26_007226</name>
</gene>
<reference evidence="3 4" key="1">
    <citation type="journal article" date="2018" name="Evol. Lett.">
        <title>Horizontal gene cluster transfer increased hallucinogenic mushroom diversity.</title>
        <authorList>
            <person name="Reynolds H.T."/>
            <person name="Vijayakumar V."/>
            <person name="Gluck-Thaler E."/>
            <person name="Korotkin H.B."/>
            <person name="Matheny P.B."/>
            <person name="Slot J.C."/>
        </authorList>
    </citation>
    <scope>NUCLEOTIDE SEQUENCE [LARGE SCALE GENOMIC DNA]</scope>
    <source>
        <strain evidence="3 4">SRW20</strain>
    </source>
</reference>
<evidence type="ECO:0000313" key="4">
    <source>
        <dbReference type="Proteomes" id="UP000284706"/>
    </source>
</evidence>
<sequence>MTARNGSRKVEDYGMTTSSLASSTSPTFAHESPSSAESGTTQRTTESTVLEPSETAESERAFTSAFDNHTPMYSTHVAPIHTKDHHTSVFPLTSHISSPSPTATISYTKSAQANGYASETFSSSVPQIKPETTQLNSSHSNNIYTPKGHPIPFPQPLFNHSSTYDRGSGHSSSGNTPPNSASAPQRHELTSTPTTTANSMSSSSKSTSESSQPTAMRTSSPGDSSSSPVTIVSPPITSTLSTQSSTGHDTSPTCLLTGLPGVDIAQTLTHCIQTQPTGTQPSKTTQVKYNGRLSGSDTTTSQSPRPSNSTGPQQGHPSPHPSITSQSSAETRTSRTESSTPTSTATSSHSPALVTSTNTDAQTGKSSSSAPSTSSTFSSSLTTSSSDSSTTSSTHVTISHTMSTHPAGKIWPHFYTASSSHQHTSSSGSPLAPGEVPTPWPKVFIYGNQTVHPQSTAGLTIGLSISLYLLVTVAVIVLLYIRNRRVKAMNYFYSSLP</sequence>
<feature type="transmembrane region" description="Helical" evidence="2">
    <location>
        <begin position="459"/>
        <end position="481"/>
    </location>
</feature>
<protein>
    <submittedName>
        <fullName evidence="3">Uncharacterized protein</fullName>
    </submittedName>
</protein>
<proteinExistence type="predicted"/>
<feature type="region of interest" description="Disordered" evidence="1">
    <location>
        <begin position="274"/>
        <end position="399"/>
    </location>
</feature>
<feature type="compositionally biased region" description="Polar residues" evidence="1">
    <location>
        <begin position="118"/>
        <end position="144"/>
    </location>
</feature>
<feature type="compositionally biased region" description="Low complexity" evidence="1">
    <location>
        <begin position="363"/>
        <end position="399"/>
    </location>
</feature>
<feature type="region of interest" description="Disordered" evidence="1">
    <location>
        <begin position="1"/>
        <end position="67"/>
    </location>
</feature>
<name>A0A409VMD7_9AGAR</name>
<evidence type="ECO:0000256" key="1">
    <source>
        <dbReference type="SAM" id="MobiDB-lite"/>
    </source>
</evidence>
<feature type="compositionally biased region" description="Polar residues" evidence="1">
    <location>
        <begin position="274"/>
        <end position="316"/>
    </location>
</feature>
<dbReference type="AlphaFoldDB" id="A0A409VMD7"/>
<feature type="compositionally biased region" description="Low complexity" evidence="1">
    <location>
        <begin position="190"/>
        <end position="211"/>
    </location>
</feature>
<feature type="region of interest" description="Disordered" evidence="1">
    <location>
        <begin position="118"/>
        <end position="252"/>
    </location>
</feature>
<comment type="caution">
    <text evidence="3">The sequence shown here is derived from an EMBL/GenBank/DDBJ whole genome shotgun (WGS) entry which is preliminary data.</text>
</comment>
<evidence type="ECO:0000256" key="2">
    <source>
        <dbReference type="SAM" id="Phobius"/>
    </source>
</evidence>
<dbReference type="EMBL" id="NHYE01005612">
    <property type="protein sequence ID" value="PPQ67432.1"/>
    <property type="molecule type" value="Genomic_DNA"/>
</dbReference>
<feature type="compositionally biased region" description="Polar residues" evidence="1">
    <location>
        <begin position="158"/>
        <end position="183"/>
    </location>
</feature>
<keyword evidence="2" id="KW-1133">Transmembrane helix</keyword>
<keyword evidence="4" id="KW-1185">Reference proteome</keyword>
<feature type="compositionally biased region" description="Low complexity" evidence="1">
    <location>
        <begin position="324"/>
        <end position="351"/>
    </location>
</feature>
<feature type="compositionally biased region" description="Low complexity" evidence="1">
    <location>
        <begin position="16"/>
        <end position="27"/>
    </location>
</feature>
<feature type="compositionally biased region" description="Polar residues" evidence="1">
    <location>
        <begin position="353"/>
        <end position="362"/>
    </location>
</feature>
<organism evidence="3 4">
    <name type="scientific">Gymnopilus dilepis</name>
    <dbReference type="NCBI Taxonomy" id="231916"/>
    <lineage>
        <taxon>Eukaryota</taxon>
        <taxon>Fungi</taxon>
        <taxon>Dikarya</taxon>
        <taxon>Basidiomycota</taxon>
        <taxon>Agaricomycotina</taxon>
        <taxon>Agaricomycetes</taxon>
        <taxon>Agaricomycetidae</taxon>
        <taxon>Agaricales</taxon>
        <taxon>Agaricineae</taxon>
        <taxon>Hymenogastraceae</taxon>
        <taxon>Gymnopilus</taxon>
    </lineage>
</organism>
<keyword evidence="2" id="KW-0472">Membrane</keyword>
<evidence type="ECO:0000313" key="3">
    <source>
        <dbReference type="EMBL" id="PPQ67432.1"/>
    </source>
</evidence>
<feature type="compositionally biased region" description="Polar residues" evidence="1">
    <location>
        <begin position="32"/>
        <end position="50"/>
    </location>
</feature>
<feature type="compositionally biased region" description="Low complexity" evidence="1">
    <location>
        <begin position="219"/>
        <end position="239"/>
    </location>
</feature>
<dbReference type="Proteomes" id="UP000284706">
    <property type="component" value="Unassembled WGS sequence"/>
</dbReference>
<accession>A0A409VMD7</accession>
<dbReference type="InParanoid" id="A0A409VMD7"/>
<feature type="compositionally biased region" description="Polar residues" evidence="1">
    <location>
        <begin position="240"/>
        <end position="252"/>
    </location>
</feature>
<keyword evidence="2" id="KW-0812">Transmembrane</keyword>